<dbReference type="GO" id="GO:0009307">
    <property type="term" value="P:DNA restriction-modification system"/>
    <property type="evidence" value="ECO:0007669"/>
    <property type="project" value="UniProtKB-KW"/>
</dbReference>
<dbReference type="PANTHER" id="PTHR30408:SF12">
    <property type="entry name" value="TYPE I RESTRICTION ENZYME MJAVIII SPECIFICITY SUBUNIT"/>
    <property type="match status" value="1"/>
</dbReference>
<gene>
    <name evidence="4" type="ORF">AFERRI_290012</name>
</gene>
<keyword evidence="3" id="KW-0472">Membrane</keyword>
<keyword evidence="2" id="KW-0238">DNA-binding</keyword>
<feature type="transmembrane region" description="Helical" evidence="3">
    <location>
        <begin position="12"/>
        <end position="43"/>
    </location>
</feature>
<proteinExistence type="predicted"/>
<keyword evidence="3" id="KW-0812">Transmembrane</keyword>
<dbReference type="InterPro" id="IPR044946">
    <property type="entry name" value="Restrct_endonuc_typeI_TRD_sf"/>
</dbReference>
<sequence>MDRSILDNQRKALYESCCLILIVASILGGATSGIFSLLTYVLLTSPKLHEQMELASTGTTGSHQRIGPEHVLKLVLHVPNTISEQQAIAAILSDMDTEITTLESRRNKTKLLKQGMMQELLTGMIRLPIDHSAVSVKTKPTVGMLQ</sequence>
<evidence type="ECO:0000256" key="1">
    <source>
        <dbReference type="ARBA" id="ARBA00022747"/>
    </source>
</evidence>
<dbReference type="AlphaFoldDB" id="A0A060URD0"/>
<evidence type="ECO:0000256" key="2">
    <source>
        <dbReference type="ARBA" id="ARBA00023125"/>
    </source>
</evidence>
<dbReference type="GO" id="GO:0003677">
    <property type="term" value="F:DNA binding"/>
    <property type="evidence" value="ECO:0007669"/>
    <property type="project" value="UniProtKB-KW"/>
</dbReference>
<evidence type="ECO:0008006" key="5">
    <source>
        <dbReference type="Google" id="ProtNLM"/>
    </source>
</evidence>
<keyword evidence="3" id="KW-1133">Transmembrane helix</keyword>
<dbReference type="InterPro" id="IPR052021">
    <property type="entry name" value="Type-I_RS_S_subunit"/>
</dbReference>
<dbReference type="Gene3D" id="1.10.287.1120">
    <property type="entry name" value="Bipartite methylase S protein"/>
    <property type="match status" value="1"/>
</dbReference>
<dbReference type="PANTHER" id="PTHR30408">
    <property type="entry name" value="TYPE-1 RESTRICTION ENZYME ECOKI SPECIFICITY PROTEIN"/>
    <property type="match status" value="1"/>
</dbReference>
<keyword evidence="1" id="KW-0680">Restriction system</keyword>
<reference evidence="4" key="1">
    <citation type="submission" date="2014-03" db="EMBL/GenBank/DDBJ databases">
        <authorList>
            <person name="Genoscope - CEA"/>
        </authorList>
    </citation>
    <scope>NUCLEOTIDE SEQUENCE [LARGE SCALE GENOMIC DNA]</scope>
    <source>
        <strain evidence="4">CF27</strain>
    </source>
</reference>
<dbReference type="EMBL" id="CCCS020000022">
    <property type="protein sequence ID" value="CDQ09353.1"/>
    <property type="molecule type" value="Genomic_DNA"/>
</dbReference>
<dbReference type="SUPFAM" id="SSF116734">
    <property type="entry name" value="DNA methylase specificity domain"/>
    <property type="match status" value="1"/>
</dbReference>
<dbReference type="Gene3D" id="3.90.220.20">
    <property type="entry name" value="DNA methylase specificity domains"/>
    <property type="match status" value="1"/>
</dbReference>
<name>A0A060URD0_9PROT</name>
<evidence type="ECO:0000313" key="4">
    <source>
        <dbReference type="EMBL" id="CDQ09353.1"/>
    </source>
</evidence>
<accession>A0A060URD0</accession>
<organism evidence="4">
    <name type="scientific">Acidithiobacillus ferrivorans</name>
    <dbReference type="NCBI Taxonomy" id="160808"/>
    <lineage>
        <taxon>Bacteria</taxon>
        <taxon>Pseudomonadati</taxon>
        <taxon>Pseudomonadota</taxon>
        <taxon>Acidithiobacillia</taxon>
        <taxon>Acidithiobacillales</taxon>
        <taxon>Acidithiobacillaceae</taxon>
        <taxon>Acidithiobacillus</taxon>
    </lineage>
</organism>
<evidence type="ECO:0000256" key="3">
    <source>
        <dbReference type="SAM" id="Phobius"/>
    </source>
</evidence>
<protein>
    <recommendedName>
        <fullName evidence="5">Type I restriction modification DNA specificity domain-containing protein</fullName>
    </recommendedName>
</protein>
<comment type="caution">
    <text evidence="4">The sequence shown here is derived from an EMBL/GenBank/DDBJ whole genome shotgun (WGS) entry which is preliminary data.</text>
</comment>
<reference evidence="4" key="2">
    <citation type="submission" date="2014-07" db="EMBL/GenBank/DDBJ databases">
        <title>Initial genome analysis of the psychrotolerant acidophile Acidithiobacillus ferrivorans CF27: insights into iron and sulfur oxidation pathways and into biofilm formation.</title>
        <authorList>
            <person name="Talla E."/>
            <person name="Hedrich S."/>
            <person name="Mangenot S."/>
            <person name="Ji B."/>
            <person name="Johnson D.B."/>
            <person name="Barbe V."/>
            <person name="Bonnefoy V."/>
        </authorList>
    </citation>
    <scope>NUCLEOTIDE SEQUENCE [LARGE SCALE GENOMIC DNA]</scope>
    <source>
        <strain evidence="4">CF27</strain>
    </source>
</reference>